<reference evidence="5 6" key="1">
    <citation type="submission" date="2020-09" db="EMBL/GenBank/DDBJ databases">
        <title>De no assembly of potato wild relative species, Solanum commersonii.</title>
        <authorList>
            <person name="Cho K."/>
        </authorList>
    </citation>
    <scope>NUCLEOTIDE SEQUENCE [LARGE SCALE GENOMIC DNA]</scope>
    <source>
        <strain evidence="5">LZ3.2</strain>
        <tissue evidence="5">Leaf</tissue>
    </source>
</reference>
<proteinExistence type="predicted"/>
<dbReference type="SFLD" id="SFLDG01129">
    <property type="entry name" value="C1.5:_HAD__Beta-PGM__Phosphata"/>
    <property type="match status" value="1"/>
</dbReference>
<accession>A0A9J5YCC3</accession>
<organism evidence="5 6">
    <name type="scientific">Solanum commersonii</name>
    <name type="common">Commerson's wild potato</name>
    <name type="synonym">Commerson's nightshade</name>
    <dbReference type="NCBI Taxonomy" id="4109"/>
    <lineage>
        <taxon>Eukaryota</taxon>
        <taxon>Viridiplantae</taxon>
        <taxon>Streptophyta</taxon>
        <taxon>Embryophyta</taxon>
        <taxon>Tracheophyta</taxon>
        <taxon>Spermatophyta</taxon>
        <taxon>Magnoliopsida</taxon>
        <taxon>eudicotyledons</taxon>
        <taxon>Gunneridae</taxon>
        <taxon>Pentapetalae</taxon>
        <taxon>asterids</taxon>
        <taxon>lamiids</taxon>
        <taxon>Solanales</taxon>
        <taxon>Solanaceae</taxon>
        <taxon>Solanoideae</taxon>
        <taxon>Solaneae</taxon>
        <taxon>Solanum</taxon>
    </lineage>
</organism>
<dbReference type="GO" id="GO:0000166">
    <property type="term" value="F:nucleotide binding"/>
    <property type="evidence" value="ECO:0007669"/>
    <property type="project" value="UniProtKB-KW"/>
</dbReference>
<keyword evidence="6" id="KW-1185">Reference proteome</keyword>
<dbReference type="SFLD" id="SFLDS00003">
    <property type="entry name" value="Haloacid_Dehalogenase"/>
    <property type="match status" value="1"/>
</dbReference>
<dbReference type="GO" id="GO:0008531">
    <property type="term" value="F:riboflavin kinase activity"/>
    <property type="evidence" value="ECO:0007669"/>
    <property type="project" value="InterPro"/>
</dbReference>
<evidence type="ECO:0000256" key="3">
    <source>
        <dbReference type="ARBA" id="ARBA00022679"/>
    </source>
</evidence>
<dbReference type="InterPro" id="IPR023198">
    <property type="entry name" value="PGP-like_dom2"/>
</dbReference>
<dbReference type="PRINTS" id="PR00413">
    <property type="entry name" value="HADHALOGNASE"/>
</dbReference>
<name>A0A9J5YCC3_SOLCO</name>
<dbReference type="PANTHER" id="PTHR18901:SF44">
    <property type="entry name" value="OS01G0757900 PROTEIN"/>
    <property type="match status" value="1"/>
</dbReference>
<dbReference type="SUPFAM" id="SSF56784">
    <property type="entry name" value="HAD-like"/>
    <property type="match status" value="1"/>
</dbReference>
<dbReference type="AlphaFoldDB" id="A0A9J5YCC3"/>
<dbReference type="InterPro" id="IPR006439">
    <property type="entry name" value="HAD-SF_hydro_IA"/>
</dbReference>
<keyword evidence="2" id="KW-0288">FMN</keyword>
<evidence type="ECO:0000256" key="2">
    <source>
        <dbReference type="ARBA" id="ARBA00022643"/>
    </source>
</evidence>
<dbReference type="InterPro" id="IPR036412">
    <property type="entry name" value="HAD-like_sf"/>
</dbReference>
<keyword evidence="4" id="KW-0547">Nucleotide-binding</keyword>
<dbReference type="InterPro" id="IPR023214">
    <property type="entry name" value="HAD_sf"/>
</dbReference>
<dbReference type="GO" id="GO:0009231">
    <property type="term" value="P:riboflavin biosynthetic process"/>
    <property type="evidence" value="ECO:0007669"/>
    <property type="project" value="InterPro"/>
</dbReference>
<evidence type="ECO:0000313" key="6">
    <source>
        <dbReference type="Proteomes" id="UP000824120"/>
    </source>
</evidence>
<dbReference type="Proteomes" id="UP000824120">
    <property type="component" value="Chromosome 7"/>
</dbReference>
<evidence type="ECO:0000313" key="5">
    <source>
        <dbReference type="EMBL" id="KAG5597224.1"/>
    </source>
</evidence>
<sequence length="387" mass="42488">MGDLHSAEEHGNTQISTVIFDLDGTLLSTEHLTKEILKEFLAGYGKVPDKEKEKKRLGMAQKEFAIGIVSDYDLPITPDLVVMPFYHDLWLQAKALPGANRLIRHFHKHGVPFALASNSKRINIDGKVSLQEGWKECFSVILGSDQVKSGKPSPDISSSPNNFDSIGVKAGKAAGMKVVAVPSFHSEFDQYTIADSVLRSLLDLKPEVWGLPPFEDCMFLSSIPSLCSGVDNVLLVEPVHFRGLYKNGLLHDFADEGPSTLPDQVFGVYFGWAKPEAYKFIKIVLGVGWGHGCCSSKRKMQACIVDSSDEQIQPGKMEVVIVGYIRGSHDEGKSGKIEILEEDKSIANAALNLSEFSLGAFKSLFSEVAVQDDCDLNFLLLLCSHAR</sequence>
<dbReference type="EMBL" id="JACXVP010000007">
    <property type="protein sequence ID" value="KAG5597224.1"/>
    <property type="molecule type" value="Genomic_DNA"/>
</dbReference>
<evidence type="ECO:0000256" key="4">
    <source>
        <dbReference type="ARBA" id="ARBA00022741"/>
    </source>
</evidence>
<dbReference type="GO" id="GO:0006114">
    <property type="term" value="P:glycerol biosynthetic process"/>
    <property type="evidence" value="ECO:0007669"/>
    <property type="project" value="TreeGrafter"/>
</dbReference>
<dbReference type="SUPFAM" id="SSF82114">
    <property type="entry name" value="Riboflavin kinase-like"/>
    <property type="match status" value="1"/>
</dbReference>
<dbReference type="Pfam" id="PF00702">
    <property type="entry name" value="Hydrolase"/>
    <property type="match status" value="1"/>
</dbReference>
<evidence type="ECO:0000256" key="1">
    <source>
        <dbReference type="ARBA" id="ARBA00022630"/>
    </source>
</evidence>
<keyword evidence="3" id="KW-0808">Transferase</keyword>
<dbReference type="Gene3D" id="1.10.150.240">
    <property type="entry name" value="Putative phosphatase, domain 2"/>
    <property type="match status" value="1"/>
</dbReference>
<dbReference type="Gene3D" id="2.40.30.30">
    <property type="entry name" value="Riboflavin kinase-like"/>
    <property type="match status" value="1"/>
</dbReference>
<protein>
    <recommendedName>
        <fullName evidence="7">Riboflavin kinase</fullName>
    </recommendedName>
</protein>
<dbReference type="OrthoDB" id="276388at2759"/>
<keyword evidence="1" id="KW-0285">Flavoprotein</keyword>
<dbReference type="PANTHER" id="PTHR18901">
    <property type="entry name" value="2-DEOXYGLUCOSE-6-PHOSPHATE PHOSPHATASE 2"/>
    <property type="match status" value="1"/>
</dbReference>
<dbReference type="InterPro" id="IPR023465">
    <property type="entry name" value="Riboflavin_kinase_dom_sf"/>
</dbReference>
<dbReference type="Gene3D" id="3.40.50.1000">
    <property type="entry name" value="HAD superfamily/HAD-like"/>
    <property type="match status" value="2"/>
</dbReference>
<evidence type="ECO:0008006" key="7">
    <source>
        <dbReference type="Google" id="ProtNLM"/>
    </source>
</evidence>
<gene>
    <name evidence="5" type="ORF">H5410_038456</name>
</gene>
<comment type="caution">
    <text evidence="5">The sequence shown here is derived from an EMBL/GenBank/DDBJ whole genome shotgun (WGS) entry which is preliminary data.</text>
</comment>
<dbReference type="GO" id="GO:0043136">
    <property type="term" value="F:sn-glycerol 3-phosphatase activity"/>
    <property type="evidence" value="ECO:0007669"/>
    <property type="project" value="TreeGrafter"/>
</dbReference>